<evidence type="ECO:0000256" key="1">
    <source>
        <dbReference type="ARBA" id="ARBA00007274"/>
    </source>
</evidence>
<keyword evidence="2" id="KW-0012">Acyltransferase</keyword>
<dbReference type="CDD" id="cd03354">
    <property type="entry name" value="LbH_SAT"/>
    <property type="match status" value="1"/>
</dbReference>
<dbReference type="GO" id="GO:0005737">
    <property type="term" value="C:cytoplasm"/>
    <property type="evidence" value="ECO:0007669"/>
    <property type="project" value="InterPro"/>
</dbReference>
<dbReference type="Gene3D" id="2.160.10.10">
    <property type="entry name" value="Hexapeptide repeat proteins"/>
    <property type="match status" value="1"/>
</dbReference>
<dbReference type="SUPFAM" id="SSF51161">
    <property type="entry name" value="Trimeric LpxA-like enzymes"/>
    <property type="match status" value="1"/>
</dbReference>
<organism evidence="3 4">
    <name type="scientific">Segatella copri</name>
    <dbReference type="NCBI Taxonomy" id="165179"/>
    <lineage>
        <taxon>Bacteria</taxon>
        <taxon>Pseudomonadati</taxon>
        <taxon>Bacteroidota</taxon>
        <taxon>Bacteroidia</taxon>
        <taxon>Bacteroidales</taxon>
        <taxon>Prevotellaceae</taxon>
        <taxon>Segatella</taxon>
    </lineage>
</organism>
<dbReference type="PIRSF" id="PIRSF000441">
    <property type="entry name" value="CysE"/>
    <property type="match status" value="1"/>
</dbReference>
<dbReference type="InterPro" id="IPR045304">
    <property type="entry name" value="LbH_SAT"/>
</dbReference>
<protein>
    <recommendedName>
        <fullName evidence="2">Serine acetyltransferase</fullName>
        <ecNumber evidence="2">2.3.1.30</ecNumber>
    </recommendedName>
</protein>
<comment type="caution">
    <text evidence="3">The sequence shown here is derived from an EMBL/GenBank/DDBJ whole genome shotgun (WGS) entry which is preliminary data.</text>
</comment>
<dbReference type="PANTHER" id="PTHR43300">
    <property type="entry name" value="ACETYLTRANSFERASE"/>
    <property type="match status" value="1"/>
</dbReference>
<dbReference type="AlphaFoldDB" id="A0AA92WLG3"/>
<dbReference type="Proteomes" id="UP000284562">
    <property type="component" value="Unassembled WGS sequence"/>
</dbReference>
<gene>
    <name evidence="3" type="ORF">DW064_09890</name>
</gene>
<evidence type="ECO:0000313" key="3">
    <source>
        <dbReference type="EMBL" id="RHK47944.1"/>
    </source>
</evidence>
<comment type="similarity">
    <text evidence="1 2">Belongs to the transferase hexapeptide repeat family.</text>
</comment>
<dbReference type="InterPro" id="IPR050179">
    <property type="entry name" value="Trans_hexapeptide_repeat"/>
</dbReference>
<sequence length="176" mass="20071">MGISAFLEDAKRFETKPNFKDFILHNEKWYIYRYIKQLRYVEQYYNKCKLLYLWHFFLYKRLGFKLRMTIYPYTIGPGFRIYHAGDFVHVGPNVRIGRNCTMLPGVVFGNKSEIPDNTPVVVGDNCYFGLGAKILGGVKIGNNVIVGANAVVTKDIPDNAVVGGIPAKIIKIKNEL</sequence>
<dbReference type="GO" id="GO:0009001">
    <property type="term" value="F:serine O-acetyltransferase activity"/>
    <property type="evidence" value="ECO:0007669"/>
    <property type="project" value="UniProtKB-EC"/>
</dbReference>
<name>A0AA92WLG3_9BACT</name>
<keyword evidence="2" id="KW-0808">Transferase</keyword>
<comment type="catalytic activity">
    <reaction evidence="2">
        <text>L-serine + acetyl-CoA = O-acetyl-L-serine + CoA</text>
        <dbReference type="Rhea" id="RHEA:24560"/>
        <dbReference type="ChEBI" id="CHEBI:33384"/>
        <dbReference type="ChEBI" id="CHEBI:57287"/>
        <dbReference type="ChEBI" id="CHEBI:57288"/>
        <dbReference type="ChEBI" id="CHEBI:58340"/>
        <dbReference type="EC" id="2.3.1.30"/>
    </reaction>
</comment>
<reference evidence="3 4" key="1">
    <citation type="submission" date="2018-08" db="EMBL/GenBank/DDBJ databases">
        <title>A genome reference for cultivated species of the human gut microbiota.</title>
        <authorList>
            <person name="Zou Y."/>
            <person name="Xue W."/>
            <person name="Luo G."/>
        </authorList>
    </citation>
    <scope>NUCLEOTIDE SEQUENCE [LARGE SCALE GENOMIC DNA]</scope>
    <source>
        <strain evidence="3 4">AF43-2</strain>
    </source>
</reference>
<dbReference type="InterPro" id="IPR005881">
    <property type="entry name" value="Ser_O-AcTrfase"/>
</dbReference>
<proteinExistence type="inferred from homology"/>
<accession>A0AA92WLG3</accession>
<dbReference type="GO" id="GO:0006535">
    <property type="term" value="P:cysteine biosynthetic process from serine"/>
    <property type="evidence" value="ECO:0007669"/>
    <property type="project" value="InterPro"/>
</dbReference>
<evidence type="ECO:0000256" key="2">
    <source>
        <dbReference type="PIRNR" id="PIRNR000441"/>
    </source>
</evidence>
<evidence type="ECO:0000313" key="4">
    <source>
        <dbReference type="Proteomes" id="UP000284562"/>
    </source>
</evidence>
<dbReference type="InterPro" id="IPR001451">
    <property type="entry name" value="Hexapep"/>
</dbReference>
<dbReference type="EMBL" id="QRNN01000038">
    <property type="protein sequence ID" value="RHK47944.1"/>
    <property type="molecule type" value="Genomic_DNA"/>
</dbReference>
<dbReference type="InterPro" id="IPR011004">
    <property type="entry name" value="Trimer_LpxA-like_sf"/>
</dbReference>
<dbReference type="Pfam" id="PF14602">
    <property type="entry name" value="Hexapep_2"/>
    <property type="match status" value="1"/>
</dbReference>
<dbReference type="EC" id="2.3.1.30" evidence="2"/>